<accession>A0ABT7AWP2</accession>
<evidence type="ECO:0000313" key="2">
    <source>
        <dbReference type="EMBL" id="MDJ1171311.1"/>
    </source>
</evidence>
<protein>
    <submittedName>
        <fullName evidence="2">Serine protease</fullName>
    </submittedName>
</protein>
<dbReference type="Gene3D" id="2.40.10.10">
    <property type="entry name" value="Trypsin-like serine proteases"/>
    <property type="match status" value="2"/>
</dbReference>
<feature type="region of interest" description="Disordered" evidence="1">
    <location>
        <begin position="257"/>
        <end position="280"/>
    </location>
</feature>
<evidence type="ECO:0000313" key="3">
    <source>
        <dbReference type="Proteomes" id="UP001235303"/>
    </source>
</evidence>
<dbReference type="InterPro" id="IPR009003">
    <property type="entry name" value="Peptidase_S1_PA"/>
</dbReference>
<keyword evidence="2" id="KW-0645">Protease</keyword>
<gene>
    <name evidence="2" type="ORF">PMG71_17925</name>
</gene>
<comment type="caution">
    <text evidence="2">The sequence shown here is derived from an EMBL/GenBank/DDBJ whole genome shotgun (WGS) entry which is preliminary data.</text>
</comment>
<dbReference type="GO" id="GO:0006508">
    <property type="term" value="P:proteolysis"/>
    <property type="evidence" value="ECO:0007669"/>
    <property type="project" value="UniProtKB-KW"/>
</dbReference>
<dbReference type="EMBL" id="JAQOSP010000109">
    <property type="protein sequence ID" value="MDJ1171311.1"/>
    <property type="molecule type" value="Genomic_DNA"/>
</dbReference>
<dbReference type="InterPro" id="IPR043504">
    <property type="entry name" value="Peptidase_S1_PA_chymotrypsin"/>
</dbReference>
<dbReference type="Pfam" id="PF13365">
    <property type="entry name" value="Trypsin_2"/>
    <property type="match status" value="1"/>
</dbReference>
<organism evidence="2 3">
    <name type="scientific">Roseofilum acuticapitatum BLCC-M154</name>
    <dbReference type="NCBI Taxonomy" id="3022444"/>
    <lineage>
        <taxon>Bacteria</taxon>
        <taxon>Bacillati</taxon>
        <taxon>Cyanobacteriota</taxon>
        <taxon>Cyanophyceae</taxon>
        <taxon>Desertifilales</taxon>
        <taxon>Desertifilaceae</taxon>
        <taxon>Roseofilum</taxon>
        <taxon>Roseofilum acuticapitatum</taxon>
    </lineage>
</organism>
<proteinExistence type="predicted"/>
<reference evidence="2 3" key="1">
    <citation type="submission" date="2023-01" db="EMBL/GenBank/DDBJ databases">
        <title>Novel diversity within Roseofilum (Cyanobacteria; Desertifilaceae) from marine benthic mats with descriptions of four novel species.</title>
        <authorList>
            <person name="Wang Y."/>
            <person name="Berthold D.E."/>
            <person name="Hu J."/>
            <person name="Lefler F.W."/>
            <person name="Laughinghouse H.D. IV."/>
        </authorList>
    </citation>
    <scope>NUCLEOTIDE SEQUENCE [LARGE SCALE GENOMIC DNA]</scope>
    <source>
        <strain evidence="2 3">BLCC-M154</strain>
    </source>
</reference>
<dbReference type="SUPFAM" id="SSF50494">
    <property type="entry name" value="Trypsin-like serine proteases"/>
    <property type="match status" value="1"/>
</dbReference>
<dbReference type="RefSeq" id="WP_283755065.1">
    <property type="nucleotide sequence ID" value="NZ_JAQOSP010000109.1"/>
</dbReference>
<sequence>MTFLSNIRSIMGQNQPWTRVSALLLMVVGSGMPAAFAGEIPQREIAQRARQITVRISGQETTGTGAIIAQDGPRAWVLTCRDVAESLHGGTQIHTHDGQHYPINLSQMRSVKGMDLVLIPFATSYGYGQAEIGDSTQLAQGDGVYVAGFSALGQGREQEATLQFSNGMIASVLPPSPAGYGFTHTTMTAAGMSGSPVLNSAGQVVGIHCQPVQGWALSQEPMDETWKLGIPIHRLTPITQSMGLDLNLATSGQTPVVPRVAPRPINPQTVPPPPADGRIW</sequence>
<keyword evidence="2" id="KW-0378">Hydrolase</keyword>
<evidence type="ECO:0000256" key="1">
    <source>
        <dbReference type="SAM" id="MobiDB-lite"/>
    </source>
</evidence>
<name>A0ABT7AWP2_9CYAN</name>
<feature type="compositionally biased region" description="Pro residues" evidence="1">
    <location>
        <begin position="269"/>
        <end position="280"/>
    </location>
</feature>
<dbReference type="GO" id="GO:0008233">
    <property type="term" value="F:peptidase activity"/>
    <property type="evidence" value="ECO:0007669"/>
    <property type="project" value="UniProtKB-KW"/>
</dbReference>
<keyword evidence="3" id="KW-1185">Reference proteome</keyword>
<dbReference type="Proteomes" id="UP001235303">
    <property type="component" value="Unassembled WGS sequence"/>
</dbReference>